<feature type="transmembrane region" description="Helical" evidence="6">
    <location>
        <begin position="165"/>
        <end position="194"/>
    </location>
</feature>
<evidence type="ECO:0000313" key="7">
    <source>
        <dbReference type="EMBL" id="PAA55620.1"/>
    </source>
</evidence>
<keyword evidence="2 6" id="KW-0812">Transmembrane</keyword>
<sequence>MFSNNSKVEVQKKLRLKSTNRLSPALWPVKASVKRFEEVDEGCQSVAVPRCASRLETLAYAVLFAAAFIYGAYDFYEAIGSQPNLVLPAEQLTAGWLADWQESLSIPLESEMMAGYKYYLLACLGFLLVSQLTLRLAPRWVHYLSTAGCTFAATVLVIGARKSLYLLLLFCGEIVLAYFSWAAVWALGLAALMLQNSNHWIDILDTGTLSQKGYMESLFYPISGYLYCRCISAGLSLNQMLRDQRRQPADEAQQLSLLQFLKLHLPRALAYGFYLPWHFSGPILTFADFCREAERPDRLVWKPNLLLLLAWRATRLLVWMLLLQVLHHFLPVGAFLESIRSYESVPYKRLVFSMYLHGQNFMLVYVQLYGWPGLVSSIDGVELPHWPDCISRVYTYRQMWRVFDRGLASFMYSHIYIPMGGSRHGIVRQVAAVAASFAFVSIYHGDSTSVRIWAALNAFHLLLEIAACRLYEWKLKAWLSRRVSPANHQRLVAYIIGFNLAVTSCFIFVFLIGDVSALLFIVEIFKPLLLYRPWWHLFVGLLLTYFTVQLSLRYEECVEAKRKKVNKVCQKIN</sequence>
<dbReference type="InterPro" id="IPR051085">
    <property type="entry name" value="MB_O-acyltransferase"/>
</dbReference>
<protein>
    <recommendedName>
        <fullName evidence="9">Protein-cysteine N-palmitoyltransferase Rasp</fullName>
    </recommendedName>
</protein>
<evidence type="ECO:0000256" key="5">
    <source>
        <dbReference type="ARBA" id="ARBA00038268"/>
    </source>
</evidence>
<feature type="transmembrane region" description="Helical" evidence="6">
    <location>
        <begin position="534"/>
        <end position="554"/>
    </location>
</feature>
<keyword evidence="3 6" id="KW-1133">Transmembrane helix</keyword>
<dbReference type="Proteomes" id="UP000215902">
    <property type="component" value="Unassembled WGS sequence"/>
</dbReference>
<organism evidence="7 8">
    <name type="scientific">Macrostomum lignano</name>
    <dbReference type="NCBI Taxonomy" id="282301"/>
    <lineage>
        <taxon>Eukaryota</taxon>
        <taxon>Metazoa</taxon>
        <taxon>Spiralia</taxon>
        <taxon>Lophotrochozoa</taxon>
        <taxon>Platyhelminthes</taxon>
        <taxon>Rhabditophora</taxon>
        <taxon>Macrostomorpha</taxon>
        <taxon>Macrostomida</taxon>
        <taxon>Macrostomidae</taxon>
        <taxon>Macrostomum</taxon>
    </lineage>
</organism>
<dbReference type="GO" id="GO:0016020">
    <property type="term" value="C:membrane"/>
    <property type="evidence" value="ECO:0007669"/>
    <property type="project" value="UniProtKB-SubCell"/>
</dbReference>
<feature type="transmembrane region" description="Helical" evidence="6">
    <location>
        <begin position="491"/>
        <end position="522"/>
    </location>
</feature>
<dbReference type="STRING" id="282301.A0A267E247"/>
<dbReference type="AlphaFoldDB" id="A0A267E247"/>
<evidence type="ECO:0000313" key="8">
    <source>
        <dbReference type="Proteomes" id="UP000215902"/>
    </source>
</evidence>
<evidence type="ECO:0000256" key="4">
    <source>
        <dbReference type="ARBA" id="ARBA00023136"/>
    </source>
</evidence>
<feature type="transmembrane region" description="Helical" evidence="6">
    <location>
        <begin position="118"/>
        <end position="134"/>
    </location>
</feature>
<keyword evidence="4 6" id="KW-0472">Membrane</keyword>
<dbReference type="OrthoDB" id="420606at2759"/>
<keyword evidence="8" id="KW-1185">Reference proteome</keyword>
<feature type="transmembrane region" description="Helical" evidence="6">
    <location>
        <begin position="140"/>
        <end position="158"/>
    </location>
</feature>
<evidence type="ECO:0000256" key="3">
    <source>
        <dbReference type="ARBA" id="ARBA00022989"/>
    </source>
</evidence>
<dbReference type="Pfam" id="PF03062">
    <property type="entry name" value="MBOAT"/>
    <property type="match status" value="1"/>
</dbReference>
<evidence type="ECO:0000256" key="6">
    <source>
        <dbReference type="SAM" id="Phobius"/>
    </source>
</evidence>
<reference evidence="7 8" key="1">
    <citation type="submission" date="2017-06" db="EMBL/GenBank/DDBJ databases">
        <title>A platform for efficient transgenesis in Macrostomum lignano, a flatworm model organism for stem cell research.</title>
        <authorList>
            <person name="Berezikov E."/>
        </authorList>
    </citation>
    <scope>NUCLEOTIDE SEQUENCE [LARGE SCALE GENOMIC DNA]</scope>
    <source>
        <strain evidence="7">DV1</strain>
        <tissue evidence="7">Whole organism</tissue>
    </source>
</reference>
<proteinExistence type="inferred from homology"/>
<dbReference type="InterPro" id="IPR004299">
    <property type="entry name" value="MBOAT_fam"/>
</dbReference>
<evidence type="ECO:0008006" key="9">
    <source>
        <dbReference type="Google" id="ProtNLM"/>
    </source>
</evidence>
<dbReference type="GO" id="GO:0005783">
    <property type="term" value="C:endoplasmic reticulum"/>
    <property type="evidence" value="ECO:0007669"/>
    <property type="project" value="TreeGrafter"/>
</dbReference>
<dbReference type="PANTHER" id="PTHR13285:SF18">
    <property type="entry name" value="PROTEIN-CYSTEINE N-PALMITOYLTRANSFERASE RASP"/>
    <property type="match status" value="1"/>
</dbReference>
<comment type="subcellular location">
    <subcellularLocation>
        <location evidence="1">Membrane</location>
        <topology evidence="1">Multi-pass membrane protein</topology>
    </subcellularLocation>
</comment>
<comment type="caution">
    <text evidence="7">The sequence shown here is derived from an EMBL/GenBank/DDBJ whole genome shotgun (WGS) entry which is preliminary data.</text>
</comment>
<comment type="similarity">
    <text evidence="5">Belongs to the membrane-bound acyltransferase family. HHAT subfamily.</text>
</comment>
<dbReference type="EMBL" id="NIVC01002729">
    <property type="protein sequence ID" value="PAA55620.1"/>
    <property type="molecule type" value="Genomic_DNA"/>
</dbReference>
<gene>
    <name evidence="7" type="ORF">BOX15_Mlig018939g1</name>
</gene>
<dbReference type="GO" id="GO:0016409">
    <property type="term" value="F:palmitoyltransferase activity"/>
    <property type="evidence" value="ECO:0007669"/>
    <property type="project" value="TreeGrafter"/>
</dbReference>
<evidence type="ECO:0000256" key="2">
    <source>
        <dbReference type="ARBA" id="ARBA00022692"/>
    </source>
</evidence>
<feature type="transmembrane region" description="Helical" evidence="6">
    <location>
        <begin position="58"/>
        <end position="76"/>
    </location>
</feature>
<dbReference type="PANTHER" id="PTHR13285">
    <property type="entry name" value="ACYLTRANSFERASE"/>
    <property type="match status" value="1"/>
</dbReference>
<accession>A0A267E247</accession>
<evidence type="ECO:0000256" key="1">
    <source>
        <dbReference type="ARBA" id="ARBA00004141"/>
    </source>
</evidence>
<name>A0A267E247_9PLAT</name>